<dbReference type="FunCoup" id="A0A1Y1UDX3">
    <property type="interactions" value="17"/>
</dbReference>
<dbReference type="OrthoDB" id="9995210at2759"/>
<dbReference type="Pfam" id="PF12796">
    <property type="entry name" value="Ank_2"/>
    <property type="match status" value="1"/>
</dbReference>
<dbReference type="EMBL" id="NBSH01000008">
    <property type="protein sequence ID" value="ORX36233.1"/>
    <property type="molecule type" value="Genomic_DNA"/>
</dbReference>
<keyword evidence="1" id="KW-0677">Repeat</keyword>
<evidence type="ECO:0000256" key="3">
    <source>
        <dbReference type="PROSITE-ProRule" id="PRU00023"/>
    </source>
</evidence>
<comment type="caution">
    <text evidence="5">The sequence shown here is derived from an EMBL/GenBank/DDBJ whole genome shotgun (WGS) entry which is preliminary data.</text>
</comment>
<keyword evidence="2 3" id="KW-0040">ANK repeat</keyword>
<evidence type="ECO:0000256" key="1">
    <source>
        <dbReference type="ARBA" id="ARBA00022737"/>
    </source>
</evidence>
<dbReference type="PANTHER" id="PTHR24171:SF8">
    <property type="entry name" value="BRCA1-ASSOCIATED RING DOMAIN PROTEIN 1"/>
    <property type="match status" value="1"/>
</dbReference>
<dbReference type="SMART" id="SM00248">
    <property type="entry name" value="ANK"/>
    <property type="match status" value="3"/>
</dbReference>
<evidence type="ECO:0000313" key="5">
    <source>
        <dbReference type="EMBL" id="ORX36233.1"/>
    </source>
</evidence>
<evidence type="ECO:0000256" key="4">
    <source>
        <dbReference type="SAM" id="MobiDB-lite"/>
    </source>
</evidence>
<evidence type="ECO:0000256" key="2">
    <source>
        <dbReference type="ARBA" id="ARBA00023043"/>
    </source>
</evidence>
<dbReference type="STRING" id="4999.A0A1Y1UDX3"/>
<dbReference type="InterPro" id="IPR002110">
    <property type="entry name" value="Ankyrin_rpt"/>
</dbReference>
<dbReference type="RefSeq" id="XP_021870334.1">
    <property type="nucleotide sequence ID" value="XM_022013446.1"/>
</dbReference>
<dbReference type="GeneID" id="33555254"/>
<dbReference type="PANTHER" id="PTHR24171">
    <property type="entry name" value="ANKYRIN REPEAT DOMAIN-CONTAINING PROTEIN 39-RELATED"/>
    <property type="match status" value="1"/>
</dbReference>
<sequence>MASIAPSRAAPPPPPQDEEGEDSGASARERLLAGAKHDNEELVEEALNELEDINHVDGLGNTALHYAIIHASTSTLEPILCHDSCDVDIRNRQNGDTPLHIAVRQRWEDSEGLRLYLVQSLLEAGADTKIRNRYNEKPVDLLPRPDSSADPNSDDEQVRAALRKAEAEAMVADRGDIVQEDDLIDPNDVASDSD</sequence>
<dbReference type="InParanoid" id="A0A1Y1UDX3"/>
<protein>
    <submittedName>
        <fullName evidence="5">Ankyrin repeat-containing domain protein</fullName>
    </submittedName>
</protein>
<reference evidence="5 6" key="1">
    <citation type="submission" date="2017-03" db="EMBL/GenBank/DDBJ databases">
        <title>Widespread Adenine N6-methylation of Active Genes in Fungi.</title>
        <authorList>
            <consortium name="DOE Joint Genome Institute"/>
            <person name="Mondo S.J."/>
            <person name="Dannebaum R.O."/>
            <person name="Kuo R.C."/>
            <person name="Louie K.B."/>
            <person name="Bewick A.J."/>
            <person name="Labutti K."/>
            <person name="Haridas S."/>
            <person name="Kuo A."/>
            <person name="Salamov A."/>
            <person name="Ahrendt S.R."/>
            <person name="Lau R."/>
            <person name="Bowen B.P."/>
            <person name="Lipzen A."/>
            <person name="Sullivan W."/>
            <person name="Andreopoulos W.B."/>
            <person name="Clum A."/>
            <person name="Lindquist E."/>
            <person name="Daum C."/>
            <person name="Northen T.R."/>
            <person name="Ramamoorthy G."/>
            <person name="Schmitz R.J."/>
            <person name="Gryganskyi A."/>
            <person name="Culley D."/>
            <person name="Magnuson J."/>
            <person name="James T.Y."/>
            <person name="O'Malley M.A."/>
            <person name="Stajich J.E."/>
            <person name="Spatafora J.W."/>
            <person name="Visel A."/>
            <person name="Grigoriev I.V."/>
        </authorList>
    </citation>
    <scope>NUCLEOTIDE SEQUENCE [LARGE SCALE GENOMIC DNA]</scope>
    <source>
        <strain evidence="5 6">NRRL Y-17943</strain>
    </source>
</reference>
<name>A0A1Y1UDX3_9TREE</name>
<dbReference type="InterPro" id="IPR036770">
    <property type="entry name" value="Ankyrin_rpt-contain_sf"/>
</dbReference>
<accession>A0A1Y1UDX3</accession>
<gene>
    <name evidence="5" type="ORF">BD324DRAFT_580590</name>
</gene>
<dbReference type="PROSITE" id="PS50297">
    <property type="entry name" value="ANK_REP_REGION"/>
    <property type="match status" value="1"/>
</dbReference>
<dbReference type="Proteomes" id="UP000193218">
    <property type="component" value="Unassembled WGS sequence"/>
</dbReference>
<organism evidence="5 6">
    <name type="scientific">Kockovaella imperatae</name>
    <dbReference type="NCBI Taxonomy" id="4999"/>
    <lineage>
        <taxon>Eukaryota</taxon>
        <taxon>Fungi</taxon>
        <taxon>Dikarya</taxon>
        <taxon>Basidiomycota</taxon>
        <taxon>Agaricomycotina</taxon>
        <taxon>Tremellomycetes</taxon>
        <taxon>Tremellales</taxon>
        <taxon>Cuniculitremaceae</taxon>
        <taxon>Kockovaella</taxon>
    </lineage>
</organism>
<feature type="region of interest" description="Disordered" evidence="4">
    <location>
        <begin position="1"/>
        <end position="33"/>
    </location>
</feature>
<dbReference type="PROSITE" id="PS50088">
    <property type="entry name" value="ANK_REPEAT"/>
    <property type="match status" value="1"/>
</dbReference>
<dbReference type="GO" id="GO:0085020">
    <property type="term" value="P:protein K6-linked ubiquitination"/>
    <property type="evidence" value="ECO:0007669"/>
    <property type="project" value="TreeGrafter"/>
</dbReference>
<evidence type="ECO:0000313" key="6">
    <source>
        <dbReference type="Proteomes" id="UP000193218"/>
    </source>
</evidence>
<proteinExistence type="predicted"/>
<keyword evidence="6" id="KW-1185">Reference proteome</keyword>
<dbReference type="Gene3D" id="1.25.40.20">
    <property type="entry name" value="Ankyrin repeat-containing domain"/>
    <property type="match status" value="1"/>
</dbReference>
<dbReference type="SUPFAM" id="SSF48403">
    <property type="entry name" value="Ankyrin repeat"/>
    <property type="match status" value="1"/>
</dbReference>
<dbReference type="AlphaFoldDB" id="A0A1Y1UDX3"/>
<feature type="region of interest" description="Disordered" evidence="4">
    <location>
        <begin position="172"/>
        <end position="194"/>
    </location>
</feature>
<dbReference type="GO" id="GO:0004842">
    <property type="term" value="F:ubiquitin-protein transferase activity"/>
    <property type="evidence" value="ECO:0007669"/>
    <property type="project" value="TreeGrafter"/>
</dbReference>
<feature type="repeat" description="ANK" evidence="3">
    <location>
        <begin position="94"/>
        <end position="133"/>
    </location>
</feature>
<feature type="compositionally biased region" description="Acidic residues" evidence="4">
    <location>
        <begin position="178"/>
        <end position="194"/>
    </location>
</feature>
<feature type="region of interest" description="Disordered" evidence="4">
    <location>
        <begin position="138"/>
        <end position="159"/>
    </location>
</feature>